<evidence type="ECO:0000313" key="4">
    <source>
        <dbReference type="EMBL" id="AYD44276.1"/>
    </source>
</evidence>
<name>A0A386HF94_9GAMM</name>
<dbReference type="Pfam" id="PF00345">
    <property type="entry name" value="PapD_N"/>
    <property type="match status" value="1"/>
</dbReference>
<dbReference type="InterPro" id="IPR050643">
    <property type="entry name" value="Periplasmic_pilus_chap"/>
</dbReference>
<gene>
    <name evidence="3" type="ORF">CH54_207</name>
    <name evidence="4" type="ORF">DXZ79_11590</name>
</gene>
<dbReference type="RefSeq" id="WP_038632489.1">
    <property type="nucleotide sequence ID" value="NZ_CABHXM010000092.1"/>
</dbReference>
<reference evidence="3 5" key="1">
    <citation type="journal article" date="2015" name="Genome Announc.">
        <title>Thirty-Two Complete Genome Assemblies of Nine Yersinia Species, Including Y. pestis, Y. pseudotuberculosis, and Y. enterocolitica.</title>
        <authorList>
            <person name="Johnson S.L."/>
            <person name="Daligault H.E."/>
            <person name="Davenport K.W."/>
            <person name="Jaissle J."/>
            <person name="Frey K.G."/>
            <person name="Ladner J.T."/>
            <person name="Broomall S.M."/>
            <person name="Bishop-Lilly K.A."/>
            <person name="Bruce D.C."/>
            <person name="Coyne S.R."/>
            <person name="Gibbons H.S."/>
            <person name="Lo C.C."/>
            <person name="Munk A.C."/>
            <person name="Rosenzweig C.N."/>
            <person name="Koroleva G.I."/>
            <person name="Palacios G.F."/>
            <person name="Redden C.L."/>
            <person name="Xu Y."/>
            <person name="Minogue T.D."/>
            <person name="Chain P.S."/>
        </authorList>
    </citation>
    <scope>NUCLEOTIDE SEQUENCE [LARGE SCALE GENOMIC DNA]</scope>
    <source>
        <strain evidence="3 5">Y231</strain>
    </source>
</reference>
<reference evidence="4 6" key="2">
    <citation type="submission" date="2018-09" db="EMBL/GenBank/DDBJ databases">
        <title>Yersinia kristensenii subsp. rochesterensis subsp. nov., Isolated from Human Feces.</title>
        <authorList>
            <person name="Cunningham S.A."/>
            <person name="Jeraldo P."/>
            <person name="Patel R."/>
        </authorList>
    </citation>
    <scope>NUCLEOTIDE SEQUENCE [LARGE SCALE GENOMIC DNA]</scope>
    <source>
        <strain evidence="4 6">ATCC BAA-2637</strain>
    </source>
</reference>
<keyword evidence="5" id="KW-1185">Reference proteome</keyword>
<dbReference type="Proteomes" id="UP000265864">
    <property type="component" value="Chromosome"/>
</dbReference>
<proteinExistence type="predicted"/>
<accession>A0A386HF94</accession>
<dbReference type="EMBL" id="CP009997">
    <property type="protein sequence ID" value="AJJ35337.1"/>
    <property type="molecule type" value="Genomic_DNA"/>
</dbReference>
<evidence type="ECO:0000313" key="6">
    <source>
        <dbReference type="Proteomes" id="UP000265864"/>
    </source>
</evidence>
<dbReference type="SUPFAM" id="SSF49354">
    <property type="entry name" value="PapD-like"/>
    <property type="match status" value="1"/>
</dbReference>
<keyword evidence="1" id="KW-0732">Signal</keyword>
<dbReference type="PANTHER" id="PTHR30251">
    <property type="entry name" value="PILUS ASSEMBLY CHAPERONE"/>
    <property type="match status" value="1"/>
</dbReference>
<evidence type="ECO:0000313" key="5">
    <source>
        <dbReference type="Proteomes" id="UP000031883"/>
    </source>
</evidence>
<evidence type="ECO:0000259" key="2">
    <source>
        <dbReference type="Pfam" id="PF00345"/>
    </source>
</evidence>
<dbReference type="GO" id="GO:0030288">
    <property type="term" value="C:outer membrane-bounded periplasmic space"/>
    <property type="evidence" value="ECO:0007669"/>
    <property type="project" value="InterPro"/>
</dbReference>
<feature type="chain" id="PRO_5034796315" evidence="1">
    <location>
        <begin position="31"/>
        <end position="255"/>
    </location>
</feature>
<dbReference type="Gene3D" id="2.60.40.10">
    <property type="entry name" value="Immunoglobulins"/>
    <property type="match status" value="1"/>
</dbReference>
<protein>
    <submittedName>
        <fullName evidence="4">Molecular chaperone</fullName>
    </submittedName>
</protein>
<evidence type="ECO:0000256" key="1">
    <source>
        <dbReference type="SAM" id="SignalP"/>
    </source>
</evidence>
<dbReference type="PANTHER" id="PTHR30251:SF4">
    <property type="entry name" value="SLR1668 PROTEIN"/>
    <property type="match status" value="1"/>
</dbReference>
<dbReference type="InterPro" id="IPR016147">
    <property type="entry name" value="Pili_assmbl_chaperone_N"/>
</dbReference>
<organism evidence="4 6">
    <name type="scientific">Yersinia rochesterensis</name>
    <dbReference type="NCBI Taxonomy" id="1604335"/>
    <lineage>
        <taxon>Bacteria</taxon>
        <taxon>Pseudomonadati</taxon>
        <taxon>Pseudomonadota</taxon>
        <taxon>Gammaproteobacteria</taxon>
        <taxon>Enterobacterales</taxon>
        <taxon>Yersiniaceae</taxon>
        <taxon>Yersinia</taxon>
    </lineage>
</organism>
<dbReference type="GO" id="GO:0071555">
    <property type="term" value="P:cell wall organization"/>
    <property type="evidence" value="ECO:0007669"/>
    <property type="project" value="InterPro"/>
</dbReference>
<dbReference type="AlphaFoldDB" id="A0A386HF94"/>
<feature type="domain" description="Pili assembly chaperone N-terminal" evidence="2">
    <location>
        <begin position="43"/>
        <end position="159"/>
    </location>
</feature>
<dbReference type="GeneID" id="82551402"/>
<sequence>MLKLTSLASMTLLPLTVSFAMALTSSPLHAASSVLIWPIDPVINSHEKATALWLENKDSQPIYMQIRVLGWQQKAGQEDYSNQSAIIASPPVATILPGKRQLIRLIKNTPVPAGQEQAFRVLIDEIPRKDPNEDAPMPSLNMGLIFQMRYSIPLFIYGEGLKSEDANNPATFFPLNLGYKFIQDNGKTWLAIRNQGQTHARISHVSLQNKNINSGLMGYVLPGNEMRFQVPASASGGQLTALVNSHPKPIVIPHQ</sequence>
<dbReference type="Proteomes" id="UP000031883">
    <property type="component" value="Chromosome"/>
</dbReference>
<dbReference type="InterPro" id="IPR008962">
    <property type="entry name" value="PapD-like_sf"/>
</dbReference>
<dbReference type="EMBL" id="CP032482">
    <property type="protein sequence ID" value="AYD44276.1"/>
    <property type="molecule type" value="Genomic_DNA"/>
</dbReference>
<feature type="signal peptide" evidence="1">
    <location>
        <begin position="1"/>
        <end position="30"/>
    </location>
</feature>
<evidence type="ECO:0000313" key="3">
    <source>
        <dbReference type="EMBL" id="AJJ35337.1"/>
    </source>
</evidence>
<dbReference type="InterPro" id="IPR013783">
    <property type="entry name" value="Ig-like_fold"/>
</dbReference>